<dbReference type="Proteomes" id="UP000530268">
    <property type="component" value="Unassembled WGS sequence"/>
</dbReference>
<evidence type="ECO:0000313" key="3">
    <source>
        <dbReference type="Proteomes" id="UP000530268"/>
    </source>
</evidence>
<dbReference type="AlphaFoldDB" id="A0A7W6E812"/>
<dbReference type="RefSeq" id="WP_184562540.1">
    <property type="nucleotide sequence ID" value="NZ_JACIEI010000001.1"/>
</dbReference>
<name>A0A7W6E812_9RHOB</name>
<sequence length="136" mass="14317">MRSTIIATILATVLPLAANAQSYRAVNSMDVVPLGQSTFEVIRSGGMGPRGVWCAAADYAENRLGTRGRIYISQGSAPSRSVAGQKSVVFTTDAASLSQAPSKSLTLSMTKVGVGLPVDHAIQFCRPDDYEPGISR</sequence>
<evidence type="ECO:0000256" key="1">
    <source>
        <dbReference type="SAM" id="SignalP"/>
    </source>
</evidence>
<evidence type="ECO:0000313" key="2">
    <source>
        <dbReference type="EMBL" id="MBB3992969.1"/>
    </source>
</evidence>
<accession>A0A7W6E812</accession>
<keyword evidence="3" id="KW-1185">Reference proteome</keyword>
<keyword evidence="1" id="KW-0732">Signal</keyword>
<feature type="signal peptide" evidence="1">
    <location>
        <begin position="1"/>
        <end position="20"/>
    </location>
</feature>
<gene>
    <name evidence="2" type="ORF">GGR95_000588</name>
</gene>
<proteinExistence type="predicted"/>
<protein>
    <submittedName>
        <fullName evidence="2">Uncharacterized protein</fullName>
    </submittedName>
</protein>
<comment type="caution">
    <text evidence="2">The sequence shown here is derived from an EMBL/GenBank/DDBJ whole genome shotgun (WGS) entry which is preliminary data.</text>
</comment>
<dbReference type="EMBL" id="JACIEI010000001">
    <property type="protein sequence ID" value="MBB3992969.1"/>
    <property type="molecule type" value="Genomic_DNA"/>
</dbReference>
<reference evidence="2 3" key="1">
    <citation type="submission" date="2020-08" db="EMBL/GenBank/DDBJ databases">
        <title>Genomic Encyclopedia of Type Strains, Phase IV (KMG-IV): sequencing the most valuable type-strain genomes for metagenomic binning, comparative biology and taxonomic classification.</title>
        <authorList>
            <person name="Goeker M."/>
        </authorList>
    </citation>
    <scope>NUCLEOTIDE SEQUENCE [LARGE SCALE GENOMIC DNA]</scope>
    <source>
        <strain evidence="2 3">DSM 102234</strain>
    </source>
</reference>
<organism evidence="2 3">
    <name type="scientific">Sulfitobacter undariae</name>
    <dbReference type="NCBI Taxonomy" id="1563671"/>
    <lineage>
        <taxon>Bacteria</taxon>
        <taxon>Pseudomonadati</taxon>
        <taxon>Pseudomonadota</taxon>
        <taxon>Alphaproteobacteria</taxon>
        <taxon>Rhodobacterales</taxon>
        <taxon>Roseobacteraceae</taxon>
        <taxon>Sulfitobacter</taxon>
    </lineage>
</organism>
<feature type="chain" id="PRO_5030657605" evidence="1">
    <location>
        <begin position="21"/>
        <end position="136"/>
    </location>
</feature>